<evidence type="ECO:0000256" key="3">
    <source>
        <dbReference type="SAM" id="Phobius"/>
    </source>
</evidence>
<dbReference type="Pfam" id="PF00026">
    <property type="entry name" value="Asp"/>
    <property type="match status" value="1"/>
</dbReference>
<dbReference type="PRINTS" id="PR00792">
    <property type="entry name" value="PEPSIN"/>
</dbReference>
<keyword evidence="7" id="KW-1185">Reference proteome</keyword>
<dbReference type="InterPro" id="IPR021109">
    <property type="entry name" value="Peptidase_aspartic_dom_sf"/>
</dbReference>
<feature type="compositionally biased region" description="Basic and acidic residues" evidence="2">
    <location>
        <begin position="705"/>
        <end position="720"/>
    </location>
</feature>
<keyword evidence="3" id="KW-0812">Transmembrane</keyword>
<feature type="region of interest" description="Disordered" evidence="2">
    <location>
        <begin position="495"/>
        <end position="517"/>
    </location>
</feature>
<feature type="signal peptide" evidence="4">
    <location>
        <begin position="1"/>
        <end position="28"/>
    </location>
</feature>
<evidence type="ECO:0000256" key="2">
    <source>
        <dbReference type="SAM" id="MobiDB-lite"/>
    </source>
</evidence>
<dbReference type="Proteomes" id="UP001345013">
    <property type="component" value="Unassembled WGS sequence"/>
</dbReference>
<dbReference type="EMBL" id="JAVRRG010000245">
    <property type="protein sequence ID" value="KAK5075802.1"/>
    <property type="molecule type" value="Genomic_DNA"/>
</dbReference>
<dbReference type="SUPFAM" id="SSF50630">
    <property type="entry name" value="Acid proteases"/>
    <property type="match status" value="1"/>
</dbReference>
<feature type="domain" description="Peptidase A1" evidence="5">
    <location>
        <begin position="50"/>
        <end position="400"/>
    </location>
</feature>
<evidence type="ECO:0000259" key="5">
    <source>
        <dbReference type="PROSITE" id="PS51767"/>
    </source>
</evidence>
<name>A0ABR0JW03_9EURO</name>
<feature type="compositionally biased region" description="Polar residues" evidence="2">
    <location>
        <begin position="563"/>
        <end position="572"/>
    </location>
</feature>
<feature type="chain" id="PRO_5045789850" description="Peptidase A1 domain-containing protein" evidence="4">
    <location>
        <begin position="29"/>
        <end position="752"/>
    </location>
</feature>
<dbReference type="CDD" id="cd05471">
    <property type="entry name" value="pepsin_like"/>
    <property type="match status" value="1"/>
</dbReference>
<proteinExistence type="inferred from homology"/>
<feature type="compositionally biased region" description="Polar residues" evidence="2">
    <location>
        <begin position="597"/>
        <end position="629"/>
    </location>
</feature>
<sequence length="752" mass="81108">MRSSGARPRLFSHLLYTSVAGILALVSADSPQAVSVSFGPDFLGYDGAWSAAQIRVGTPEQYLLLFPSTTSSETWVAGPGLCDGTSTCASLRGGLFYTGNSTTWQDVGQYELGYSALSETTDNGDYGFDNISISDTITTSNQIIAVVDDIRHWNGEFGLGVQETRFSSNADHLAFISTLVQNNSVIPSHSYGYTAGASYQGAGVAGSLTLGGVDTSRFTSNNFWFDLSAGYVPSVAVRSIEVSAFHVPSHWATSPLPLMSQTDAATFTIDSSTPYLWLPESVCDNIAGALNLTWNPALELYVLGNDTTSRDLDSWSLSFTFRLANDLTSSEMLALQISYDAFNLQLSYPFPGLSDNYSTAEVDYFPLRRANNTQQYTIGRAFLQETYLTVDYERNAFSLAQALFPASSEQPALASISRPDDSTWPGPGGVVPSKGLSTGAKAGIAVGIVLVAAIITGLAWFWCLKKRRRNSLDDEKPRKAGLLSIFSSQSPRKSSVSTSAAELQADKRQPTELISDSSNSRFELSAVAPAEMAAAEVAPTFFADRSHARISQRNDPRLPVELTQPQQAQGSISKGPFEDVRRTSSPVPAYSPADISQGHSNSVSPHTQRHSVNPFQNSSDNGISPVTGTDSDRDRLSPTQHGRNGSGSDRLLSPVSPIPARSDGQNSSNSSSQNGSMRQAASLNAEMSRNALLSIPNGRVPRRTPSRDSRFREELTESREPPATARQQTAIAETDAARRPEPQPRFSWQGSR</sequence>
<evidence type="ECO:0000313" key="6">
    <source>
        <dbReference type="EMBL" id="KAK5075802.1"/>
    </source>
</evidence>
<feature type="transmembrane region" description="Helical" evidence="3">
    <location>
        <begin position="442"/>
        <end position="463"/>
    </location>
</feature>
<keyword evidence="4" id="KW-0732">Signal</keyword>
<reference evidence="6 7" key="1">
    <citation type="submission" date="2023-08" db="EMBL/GenBank/DDBJ databases">
        <title>Black Yeasts Isolated from many extreme environments.</title>
        <authorList>
            <person name="Coleine C."/>
            <person name="Stajich J.E."/>
            <person name="Selbmann L."/>
        </authorList>
    </citation>
    <scope>NUCLEOTIDE SEQUENCE [LARGE SCALE GENOMIC DNA]</scope>
    <source>
        <strain evidence="6 7">CCFEE 5885</strain>
    </source>
</reference>
<keyword evidence="3" id="KW-0472">Membrane</keyword>
<dbReference type="Gene3D" id="2.40.70.10">
    <property type="entry name" value="Acid Proteases"/>
    <property type="match status" value="2"/>
</dbReference>
<feature type="compositionally biased region" description="Polar residues" evidence="2">
    <location>
        <begin position="637"/>
        <end position="647"/>
    </location>
</feature>
<dbReference type="PANTHER" id="PTHR47966:SF51">
    <property type="entry name" value="BETA-SITE APP-CLEAVING ENZYME, ISOFORM A-RELATED"/>
    <property type="match status" value="1"/>
</dbReference>
<dbReference type="InterPro" id="IPR033121">
    <property type="entry name" value="PEPTIDASE_A1"/>
</dbReference>
<comment type="similarity">
    <text evidence="1">Belongs to the peptidase A1 family.</text>
</comment>
<evidence type="ECO:0000313" key="7">
    <source>
        <dbReference type="Proteomes" id="UP001345013"/>
    </source>
</evidence>
<protein>
    <recommendedName>
        <fullName evidence="5">Peptidase A1 domain-containing protein</fullName>
    </recommendedName>
</protein>
<dbReference type="InterPro" id="IPR034164">
    <property type="entry name" value="Pepsin-like_dom"/>
</dbReference>
<accession>A0ABR0JW03</accession>
<feature type="compositionally biased region" description="Low complexity" evidence="2">
    <location>
        <begin position="664"/>
        <end position="676"/>
    </location>
</feature>
<feature type="region of interest" description="Disordered" evidence="2">
    <location>
        <begin position="552"/>
        <end position="752"/>
    </location>
</feature>
<gene>
    <name evidence="6" type="ORF">LTR24_009875</name>
</gene>
<evidence type="ECO:0000256" key="4">
    <source>
        <dbReference type="SAM" id="SignalP"/>
    </source>
</evidence>
<dbReference type="InterPro" id="IPR001461">
    <property type="entry name" value="Aspartic_peptidase_A1"/>
</dbReference>
<keyword evidence="3" id="KW-1133">Transmembrane helix</keyword>
<dbReference type="PANTHER" id="PTHR47966">
    <property type="entry name" value="BETA-SITE APP-CLEAVING ENZYME, ISOFORM A-RELATED"/>
    <property type="match status" value="1"/>
</dbReference>
<comment type="caution">
    <text evidence="6">The sequence shown here is derived from an EMBL/GenBank/DDBJ whole genome shotgun (WGS) entry which is preliminary data.</text>
</comment>
<dbReference type="PROSITE" id="PS51767">
    <property type="entry name" value="PEPTIDASE_A1"/>
    <property type="match status" value="1"/>
</dbReference>
<organism evidence="6 7">
    <name type="scientific">Lithohypha guttulata</name>
    <dbReference type="NCBI Taxonomy" id="1690604"/>
    <lineage>
        <taxon>Eukaryota</taxon>
        <taxon>Fungi</taxon>
        <taxon>Dikarya</taxon>
        <taxon>Ascomycota</taxon>
        <taxon>Pezizomycotina</taxon>
        <taxon>Eurotiomycetes</taxon>
        <taxon>Chaetothyriomycetidae</taxon>
        <taxon>Chaetothyriales</taxon>
        <taxon>Trichomeriaceae</taxon>
        <taxon>Lithohypha</taxon>
    </lineage>
</organism>
<feature type="compositionally biased region" description="Polar residues" evidence="2">
    <location>
        <begin position="677"/>
        <end position="687"/>
    </location>
</feature>
<evidence type="ECO:0000256" key="1">
    <source>
        <dbReference type="ARBA" id="ARBA00007447"/>
    </source>
</evidence>